<dbReference type="PROSITE" id="PS50885">
    <property type="entry name" value="HAMP"/>
    <property type="match status" value="1"/>
</dbReference>
<protein>
    <recommendedName>
        <fullName evidence="3">histidine kinase</fullName>
        <ecNumber evidence="3">2.7.13.3</ecNumber>
    </recommendedName>
</protein>
<dbReference type="Pfam" id="PF00512">
    <property type="entry name" value="HisKA"/>
    <property type="match status" value="1"/>
</dbReference>
<dbReference type="Gene3D" id="6.10.340.10">
    <property type="match status" value="1"/>
</dbReference>
<keyword evidence="4" id="KW-0597">Phosphoprotein</keyword>
<feature type="domain" description="Histidine kinase" evidence="12">
    <location>
        <begin position="266"/>
        <end position="477"/>
    </location>
</feature>
<keyword evidence="5" id="KW-0808">Transferase</keyword>
<dbReference type="InterPro" id="IPR013727">
    <property type="entry name" value="2CSK_N"/>
</dbReference>
<dbReference type="Pfam" id="PF08521">
    <property type="entry name" value="2CSK_N"/>
    <property type="match status" value="1"/>
</dbReference>
<dbReference type="AlphaFoldDB" id="A0A4R2MS51"/>
<sequence>MSAPAAPARWPLGRALSLRGQLLLGILLPVVVFIAFNTFSLYSQTLTSLHTAYDRTLLASAKSISEQLDVSGYDEAATLRATVPYSALEAFEADNQSHMFYRVSTLQGALVSGYGELPVWRGRIPQRPPYAALVDFYDDEFRGRKVRVAVLLQPVASATGRGMAVIQVAETLEVRETLALQILRNTLARQALLVAVIALTVVAVVQRATRPVRQLSAALQARPEGDLSPIATASAPRELQSLVDATNQVMRRLQHLLQHQKRFVRDTAHQLRTPLAVLKTQVQSAMRGDAPPQQALQEIEGTVDRATQLANQMLSLAKVEQLRQQAQVPVTRFDEVLRAVALELSPLIAHKDLDFGIHTDPAPVRAHEWMLRELARNLLHNAVRHTPQASVLGVELRSDGRHVVLTVADQGPGIDSELAARLYQPFSAGDVRTGSGLGLAICQEIVQALGASIALTNRQRGQRTLGLDAVVVLVQAPPEAAAHSGPTGAFSSAAQSAP</sequence>
<dbReference type="InterPro" id="IPR003661">
    <property type="entry name" value="HisK_dim/P_dom"/>
</dbReference>
<name>A0A4R2MS51_9BURK</name>
<organism evidence="14 15">
    <name type="scientific">Simplicispira metamorpha</name>
    <dbReference type="NCBI Taxonomy" id="80881"/>
    <lineage>
        <taxon>Bacteria</taxon>
        <taxon>Pseudomonadati</taxon>
        <taxon>Pseudomonadota</taxon>
        <taxon>Betaproteobacteria</taxon>
        <taxon>Burkholderiales</taxon>
        <taxon>Comamonadaceae</taxon>
        <taxon>Simplicispira</taxon>
    </lineage>
</organism>
<evidence type="ECO:0000256" key="3">
    <source>
        <dbReference type="ARBA" id="ARBA00012438"/>
    </source>
</evidence>
<gene>
    <name evidence="14" type="ORF">EV674_14014</name>
</gene>
<evidence type="ECO:0000259" key="13">
    <source>
        <dbReference type="PROSITE" id="PS50885"/>
    </source>
</evidence>
<dbReference type="InterPro" id="IPR005467">
    <property type="entry name" value="His_kinase_dom"/>
</dbReference>
<evidence type="ECO:0000259" key="12">
    <source>
        <dbReference type="PROSITE" id="PS50109"/>
    </source>
</evidence>
<dbReference type="GO" id="GO:0000155">
    <property type="term" value="F:phosphorelay sensor kinase activity"/>
    <property type="evidence" value="ECO:0007669"/>
    <property type="project" value="InterPro"/>
</dbReference>
<feature type="domain" description="HAMP" evidence="13">
    <location>
        <begin position="206"/>
        <end position="258"/>
    </location>
</feature>
<dbReference type="InterPro" id="IPR036097">
    <property type="entry name" value="HisK_dim/P_sf"/>
</dbReference>
<evidence type="ECO:0000256" key="2">
    <source>
        <dbReference type="ARBA" id="ARBA00004370"/>
    </source>
</evidence>
<keyword evidence="10 11" id="KW-0472">Membrane</keyword>
<dbReference type="RefSeq" id="WP_193552724.1">
    <property type="nucleotide sequence ID" value="NZ_QXNC01000046.1"/>
</dbReference>
<proteinExistence type="predicted"/>
<dbReference type="PANTHER" id="PTHR45436:SF1">
    <property type="entry name" value="SENSOR PROTEIN QSEC"/>
    <property type="match status" value="1"/>
</dbReference>
<dbReference type="SUPFAM" id="SSF47384">
    <property type="entry name" value="Homodimeric domain of signal transducing histidine kinase"/>
    <property type="match status" value="1"/>
</dbReference>
<dbReference type="PRINTS" id="PR00344">
    <property type="entry name" value="BCTRLSENSOR"/>
</dbReference>
<dbReference type="CDD" id="cd00082">
    <property type="entry name" value="HisKA"/>
    <property type="match status" value="1"/>
</dbReference>
<keyword evidence="6 11" id="KW-0812">Transmembrane</keyword>
<keyword evidence="15" id="KW-1185">Reference proteome</keyword>
<dbReference type="Gene3D" id="1.10.287.130">
    <property type="match status" value="1"/>
</dbReference>
<dbReference type="CDD" id="cd06225">
    <property type="entry name" value="HAMP"/>
    <property type="match status" value="1"/>
</dbReference>
<evidence type="ECO:0000256" key="8">
    <source>
        <dbReference type="ARBA" id="ARBA00022989"/>
    </source>
</evidence>
<dbReference type="SMART" id="SM00388">
    <property type="entry name" value="HisKA"/>
    <property type="match status" value="1"/>
</dbReference>
<evidence type="ECO:0000256" key="5">
    <source>
        <dbReference type="ARBA" id="ARBA00022679"/>
    </source>
</evidence>
<feature type="transmembrane region" description="Helical" evidence="11">
    <location>
        <begin position="191"/>
        <end position="209"/>
    </location>
</feature>
<comment type="caution">
    <text evidence="14">The sequence shown here is derived from an EMBL/GenBank/DDBJ whole genome shotgun (WGS) entry which is preliminary data.</text>
</comment>
<dbReference type="InterPro" id="IPR036890">
    <property type="entry name" value="HATPase_C_sf"/>
</dbReference>
<keyword evidence="8 11" id="KW-1133">Transmembrane helix</keyword>
<dbReference type="Pfam" id="PF02518">
    <property type="entry name" value="HATPase_c"/>
    <property type="match status" value="1"/>
</dbReference>
<keyword evidence="9" id="KW-0902">Two-component regulatory system</keyword>
<evidence type="ECO:0000256" key="11">
    <source>
        <dbReference type="SAM" id="Phobius"/>
    </source>
</evidence>
<comment type="catalytic activity">
    <reaction evidence="1">
        <text>ATP + protein L-histidine = ADP + protein N-phospho-L-histidine.</text>
        <dbReference type="EC" id="2.7.13.3"/>
    </reaction>
</comment>
<dbReference type="InterPro" id="IPR050428">
    <property type="entry name" value="TCS_sensor_his_kinase"/>
</dbReference>
<evidence type="ECO:0000313" key="14">
    <source>
        <dbReference type="EMBL" id="TCP11881.1"/>
    </source>
</evidence>
<dbReference type="PROSITE" id="PS50109">
    <property type="entry name" value="HIS_KIN"/>
    <property type="match status" value="1"/>
</dbReference>
<feature type="transmembrane region" description="Helical" evidence="11">
    <location>
        <begin position="20"/>
        <end position="42"/>
    </location>
</feature>
<evidence type="ECO:0000256" key="9">
    <source>
        <dbReference type="ARBA" id="ARBA00023012"/>
    </source>
</evidence>
<dbReference type="PANTHER" id="PTHR45436">
    <property type="entry name" value="SENSOR HISTIDINE KINASE YKOH"/>
    <property type="match status" value="1"/>
</dbReference>
<evidence type="ECO:0000256" key="1">
    <source>
        <dbReference type="ARBA" id="ARBA00000085"/>
    </source>
</evidence>
<dbReference type="Gene3D" id="3.30.565.10">
    <property type="entry name" value="Histidine kinase-like ATPase, C-terminal domain"/>
    <property type="match status" value="1"/>
</dbReference>
<comment type="subcellular location">
    <subcellularLocation>
        <location evidence="2">Membrane</location>
    </subcellularLocation>
</comment>
<evidence type="ECO:0000313" key="15">
    <source>
        <dbReference type="Proteomes" id="UP000295182"/>
    </source>
</evidence>
<keyword evidence="7 14" id="KW-0418">Kinase</keyword>
<evidence type="ECO:0000256" key="7">
    <source>
        <dbReference type="ARBA" id="ARBA00022777"/>
    </source>
</evidence>
<dbReference type="InterPro" id="IPR003594">
    <property type="entry name" value="HATPase_dom"/>
</dbReference>
<evidence type="ECO:0000256" key="4">
    <source>
        <dbReference type="ARBA" id="ARBA00022553"/>
    </source>
</evidence>
<dbReference type="SMART" id="SM00304">
    <property type="entry name" value="HAMP"/>
    <property type="match status" value="1"/>
</dbReference>
<dbReference type="GO" id="GO:0005886">
    <property type="term" value="C:plasma membrane"/>
    <property type="evidence" value="ECO:0007669"/>
    <property type="project" value="TreeGrafter"/>
</dbReference>
<reference evidence="14 15" key="1">
    <citation type="submission" date="2019-03" db="EMBL/GenBank/DDBJ databases">
        <title>Genomic Encyclopedia of Type Strains, Phase IV (KMG-IV): sequencing the most valuable type-strain genomes for metagenomic binning, comparative biology and taxonomic classification.</title>
        <authorList>
            <person name="Goeker M."/>
        </authorList>
    </citation>
    <scope>NUCLEOTIDE SEQUENCE [LARGE SCALE GENOMIC DNA]</scope>
    <source>
        <strain evidence="14 15">DSM 1837</strain>
    </source>
</reference>
<dbReference type="SMART" id="SM00387">
    <property type="entry name" value="HATPase_c"/>
    <property type="match status" value="1"/>
</dbReference>
<evidence type="ECO:0000256" key="6">
    <source>
        <dbReference type="ARBA" id="ARBA00022692"/>
    </source>
</evidence>
<dbReference type="Proteomes" id="UP000295182">
    <property type="component" value="Unassembled WGS sequence"/>
</dbReference>
<dbReference type="EC" id="2.7.13.3" evidence="3"/>
<dbReference type="InterPro" id="IPR003660">
    <property type="entry name" value="HAMP_dom"/>
</dbReference>
<dbReference type="InterPro" id="IPR004358">
    <property type="entry name" value="Sig_transdc_His_kin-like_C"/>
</dbReference>
<dbReference type="SUPFAM" id="SSF55874">
    <property type="entry name" value="ATPase domain of HSP90 chaperone/DNA topoisomerase II/histidine kinase"/>
    <property type="match status" value="1"/>
</dbReference>
<accession>A0A4R2MS51</accession>
<dbReference type="EMBL" id="SLXH01000040">
    <property type="protein sequence ID" value="TCP11881.1"/>
    <property type="molecule type" value="Genomic_DNA"/>
</dbReference>
<evidence type="ECO:0000256" key="10">
    <source>
        <dbReference type="ARBA" id="ARBA00023136"/>
    </source>
</evidence>